<gene>
    <name evidence="2" type="ORF">B296_00016554</name>
</gene>
<sequence>WFSRSSESKPSVRRSPTNSSVGTSTYWRKSVSTPISEHWPIEELSPKSTTVEYAPDTSRRVTWCSERLRSATRPDPAASWPRTEKTPTGLSMLSKMRHIRCSLQAIPFLTPLPPSLSSRTPCGCVCPCPSSSNVRHLLHALHHPWAPSRVAPLRITGPHHHLHLSHCFLLHH</sequence>
<evidence type="ECO:0000313" key="2">
    <source>
        <dbReference type="EMBL" id="RRT73103.1"/>
    </source>
</evidence>
<organism evidence="2 3">
    <name type="scientific">Ensete ventricosum</name>
    <name type="common">Abyssinian banana</name>
    <name type="synonym">Musa ensete</name>
    <dbReference type="NCBI Taxonomy" id="4639"/>
    <lineage>
        <taxon>Eukaryota</taxon>
        <taxon>Viridiplantae</taxon>
        <taxon>Streptophyta</taxon>
        <taxon>Embryophyta</taxon>
        <taxon>Tracheophyta</taxon>
        <taxon>Spermatophyta</taxon>
        <taxon>Magnoliopsida</taxon>
        <taxon>Liliopsida</taxon>
        <taxon>Zingiberales</taxon>
        <taxon>Musaceae</taxon>
        <taxon>Ensete</taxon>
    </lineage>
</organism>
<feature type="non-terminal residue" evidence="2">
    <location>
        <position position="1"/>
    </location>
</feature>
<evidence type="ECO:0000313" key="3">
    <source>
        <dbReference type="Proteomes" id="UP000287651"/>
    </source>
</evidence>
<name>A0A427AA55_ENSVE</name>
<feature type="region of interest" description="Disordered" evidence="1">
    <location>
        <begin position="1"/>
        <end position="33"/>
    </location>
</feature>
<dbReference type="Proteomes" id="UP000287651">
    <property type="component" value="Unassembled WGS sequence"/>
</dbReference>
<comment type="caution">
    <text evidence="2">The sequence shown here is derived from an EMBL/GenBank/DDBJ whole genome shotgun (WGS) entry which is preliminary data.</text>
</comment>
<dbReference type="AlphaFoldDB" id="A0A427AA55"/>
<protein>
    <submittedName>
        <fullName evidence="2">Uncharacterized protein</fullName>
    </submittedName>
</protein>
<dbReference type="EMBL" id="AMZH03003191">
    <property type="protein sequence ID" value="RRT73103.1"/>
    <property type="molecule type" value="Genomic_DNA"/>
</dbReference>
<reference evidence="2 3" key="1">
    <citation type="journal article" date="2014" name="Agronomy (Basel)">
        <title>A Draft Genome Sequence for Ensete ventricosum, the Drought-Tolerant Tree Against Hunger.</title>
        <authorList>
            <person name="Harrison J."/>
            <person name="Moore K.A."/>
            <person name="Paszkiewicz K."/>
            <person name="Jones T."/>
            <person name="Grant M."/>
            <person name="Ambacheew D."/>
            <person name="Muzemil S."/>
            <person name="Studholme D.J."/>
        </authorList>
    </citation>
    <scope>NUCLEOTIDE SEQUENCE [LARGE SCALE GENOMIC DNA]</scope>
</reference>
<evidence type="ECO:0000256" key="1">
    <source>
        <dbReference type="SAM" id="MobiDB-lite"/>
    </source>
</evidence>
<proteinExistence type="predicted"/>
<accession>A0A427AA55</accession>